<organism evidence="2 3">
    <name type="scientific">Paraglomus brasilianum</name>
    <dbReference type="NCBI Taxonomy" id="144538"/>
    <lineage>
        <taxon>Eukaryota</taxon>
        <taxon>Fungi</taxon>
        <taxon>Fungi incertae sedis</taxon>
        <taxon>Mucoromycota</taxon>
        <taxon>Glomeromycotina</taxon>
        <taxon>Glomeromycetes</taxon>
        <taxon>Paraglomerales</taxon>
        <taxon>Paraglomeraceae</taxon>
        <taxon>Paraglomus</taxon>
    </lineage>
</organism>
<feature type="non-terminal residue" evidence="2">
    <location>
        <position position="1"/>
    </location>
</feature>
<dbReference type="Proteomes" id="UP000789739">
    <property type="component" value="Unassembled WGS sequence"/>
</dbReference>
<accession>A0A9N9BGE8</accession>
<keyword evidence="3" id="KW-1185">Reference proteome</keyword>
<evidence type="ECO:0000313" key="2">
    <source>
        <dbReference type="EMBL" id="CAG8564893.1"/>
    </source>
</evidence>
<dbReference type="InterPro" id="IPR006614">
    <property type="entry name" value="Peroxin/Ferlin"/>
</dbReference>
<evidence type="ECO:0000259" key="1">
    <source>
        <dbReference type="SMART" id="SM00694"/>
    </source>
</evidence>
<dbReference type="PANTHER" id="PTHR23250">
    <property type="entry name" value="DYSFERLIN-RELATED"/>
    <property type="match status" value="1"/>
</dbReference>
<protein>
    <submittedName>
        <fullName evidence="2">10582_t:CDS:1</fullName>
    </submittedName>
</protein>
<dbReference type="PANTHER" id="PTHR23250:SF1">
    <property type="entry name" value="TECTONIN BETA-PROPELLER REPEAT-CONTAINING PROTEIN 1"/>
    <property type="match status" value="1"/>
</dbReference>
<proteinExistence type="predicted"/>
<comment type="caution">
    <text evidence="2">The sequence shown here is derived from an EMBL/GenBank/DDBJ whole genome shotgun (WGS) entry which is preliminary data.</text>
</comment>
<dbReference type="AlphaFoldDB" id="A0A9N9BGE8"/>
<evidence type="ECO:0000313" key="3">
    <source>
        <dbReference type="Proteomes" id="UP000789739"/>
    </source>
</evidence>
<dbReference type="EMBL" id="CAJVPI010000710">
    <property type="protein sequence ID" value="CAG8564893.1"/>
    <property type="molecule type" value="Genomic_DNA"/>
</dbReference>
<reference evidence="2" key="1">
    <citation type="submission" date="2021-06" db="EMBL/GenBank/DDBJ databases">
        <authorList>
            <person name="Kallberg Y."/>
            <person name="Tangrot J."/>
            <person name="Rosling A."/>
        </authorList>
    </citation>
    <scope>NUCLEOTIDE SEQUENCE</scope>
    <source>
        <strain evidence="2">BR232B</strain>
    </source>
</reference>
<sequence>TSGEPPGTIETTSKQENDYEYDVLCQNQRGFFFIGKPRFSSNVLNQLDPAPWTDRHGCPSQTNVYDTPLPDPTWEWVHKLWLIDMSGDVDEGGWEYSFNFRGYSWHGICKPFRSFVRRRRWIRLRKKGLPLAPNPRLHEHDLLDELKAARLDRERLDLIKKYIDSHPNLDIFDNKMAFFLNVFDNRESKKKFLELLTINGREDLAKSGMKLIGETGTI</sequence>
<name>A0A9N9BGE8_9GLOM</name>
<dbReference type="InterPro" id="IPR051513">
    <property type="entry name" value="Tectonin_beta-prop"/>
</dbReference>
<feature type="domain" description="Peroxin/Ferlin" evidence="1">
    <location>
        <begin position="93"/>
        <end position="128"/>
    </location>
</feature>
<dbReference type="OrthoDB" id="72441at2759"/>
<gene>
    <name evidence="2" type="ORF">PBRASI_LOCUS5787</name>
</gene>
<dbReference type="SMART" id="SM00694">
    <property type="entry name" value="DysFC"/>
    <property type="match status" value="1"/>
</dbReference>
<dbReference type="GO" id="GO:0016020">
    <property type="term" value="C:membrane"/>
    <property type="evidence" value="ECO:0007669"/>
    <property type="project" value="InterPro"/>
</dbReference>